<organism evidence="2 3">
    <name type="scientific">Cellulomonas soli</name>
    <dbReference type="NCBI Taxonomy" id="931535"/>
    <lineage>
        <taxon>Bacteria</taxon>
        <taxon>Bacillati</taxon>
        <taxon>Actinomycetota</taxon>
        <taxon>Actinomycetes</taxon>
        <taxon>Micrococcales</taxon>
        <taxon>Cellulomonadaceae</taxon>
        <taxon>Cellulomonas</taxon>
    </lineage>
</organism>
<keyword evidence="1" id="KW-1133">Transmembrane helix</keyword>
<dbReference type="AlphaFoldDB" id="A0A512PGU3"/>
<reference evidence="2 3" key="1">
    <citation type="submission" date="2019-07" db="EMBL/GenBank/DDBJ databases">
        <title>Whole genome shotgun sequence of Cellulomonas soli NBRC 109434.</title>
        <authorList>
            <person name="Hosoyama A."/>
            <person name="Uohara A."/>
            <person name="Ohji S."/>
            <person name="Ichikawa N."/>
        </authorList>
    </citation>
    <scope>NUCLEOTIDE SEQUENCE [LARGE SCALE GENOMIC DNA]</scope>
    <source>
        <strain evidence="2 3">NBRC 109434</strain>
    </source>
</reference>
<feature type="transmembrane region" description="Helical" evidence="1">
    <location>
        <begin position="29"/>
        <end position="45"/>
    </location>
</feature>
<dbReference type="Proteomes" id="UP000321798">
    <property type="component" value="Unassembled WGS sequence"/>
</dbReference>
<keyword evidence="3" id="KW-1185">Reference proteome</keyword>
<dbReference type="EMBL" id="BKAL01000013">
    <property type="protein sequence ID" value="GEP70421.1"/>
    <property type="molecule type" value="Genomic_DNA"/>
</dbReference>
<keyword evidence="1" id="KW-0812">Transmembrane</keyword>
<name>A0A512PGU3_9CELL</name>
<protein>
    <submittedName>
        <fullName evidence="2">Uncharacterized protein</fullName>
    </submittedName>
</protein>
<sequence length="55" mass="6167">MSMRERVLWPVSVVEIVLAVVGARMQEWLFVFTMVCCAAAALSTIRKVGRDRRAG</sequence>
<gene>
    <name evidence="2" type="ORF">CSO01_31360</name>
</gene>
<accession>A0A512PGU3</accession>
<evidence type="ECO:0000256" key="1">
    <source>
        <dbReference type="SAM" id="Phobius"/>
    </source>
</evidence>
<keyword evidence="1" id="KW-0472">Membrane</keyword>
<comment type="caution">
    <text evidence="2">The sequence shown here is derived from an EMBL/GenBank/DDBJ whole genome shotgun (WGS) entry which is preliminary data.</text>
</comment>
<proteinExistence type="predicted"/>
<evidence type="ECO:0000313" key="3">
    <source>
        <dbReference type="Proteomes" id="UP000321798"/>
    </source>
</evidence>
<evidence type="ECO:0000313" key="2">
    <source>
        <dbReference type="EMBL" id="GEP70421.1"/>
    </source>
</evidence>
<dbReference type="RefSeq" id="WP_179561758.1">
    <property type="nucleotide sequence ID" value="NZ_BAABBJ010000001.1"/>
</dbReference>